<dbReference type="InterPro" id="IPR045518">
    <property type="entry name" value="2EXR"/>
</dbReference>
<protein>
    <recommendedName>
        <fullName evidence="1">2EXR domain-containing protein</fullName>
    </recommendedName>
</protein>
<name>A0A8H5NNI6_9HYPO</name>
<sequence length="309" mass="36052">MFQLVKKLFKRQSPNSGNDSDNEPKGAFHRFGQLPQEIQNLIWAYAICVDAPRAYFVDVKDFPNWPQELRITHSTPASLGSFPLPPASNPKSDYNLMRVCRASYHEITRCWTLYQPQVPARMRLENVHDNATRVKEESYLHIDGASDLVIVERWCHNDTWISRFQDGVEIFGPPFPFSGLEAIRRVALPIDMRLSYYSDSCYLKYLKAVFPGLHTLYFYMKPAELVSLAWRHRGMPVDLLAAKPVPDEEPPESFRARGRIFYELCPEAMKRAGIETDYHVSPWLRSRRRWRGRPNGIACIKFITWKWIQ</sequence>
<keyword evidence="3" id="KW-1185">Reference proteome</keyword>
<dbReference type="Proteomes" id="UP000544095">
    <property type="component" value="Unassembled WGS sequence"/>
</dbReference>
<dbReference type="EMBL" id="JAAOAR010000994">
    <property type="protein sequence ID" value="KAF5572109.1"/>
    <property type="molecule type" value="Genomic_DNA"/>
</dbReference>
<proteinExistence type="predicted"/>
<accession>A0A8H5NNI6</accession>
<gene>
    <name evidence="2" type="ORF">FPANT_13337</name>
</gene>
<reference evidence="2 3" key="1">
    <citation type="submission" date="2020-05" db="EMBL/GenBank/DDBJ databases">
        <title>Identification and distribution of gene clusters putatively required for synthesis of sphingolipid metabolism inhibitors in phylogenetically diverse species of the filamentous fungus Fusarium.</title>
        <authorList>
            <person name="Kim H.-S."/>
            <person name="Busman M."/>
            <person name="Brown D.W."/>
            <person name="Divon H."/>
            <person name="Uhlig S."/>
            <person name="Proctor R.H."/>
        </authorList>
    </citation>
    <scope>NUCLEOTIDE SEQUENCE [LARGE SCALE GENOMIC DNA]</scope>
    <source>
        <strain evidence="2 3">NRRL 25211</strain>
    </source>
</reference>
<dbReference type="AlphaFoldDB" id="A0A8H5NNI6"/>
<organism evidence="2 3">
    <name type="scientific">Fusarium pseudoanthophilum</name>
    <dbReference type="NCBI Taxonomy" id="48495"/>
    <lineage>
        <taxon>Eukaryota</taxon>
        <taxon>Fungi</taxon>
        <taxon>Dikarya</taxon>
        <taxon>Ascomycota</taxon>
        <taxon>Pezizomycotina</taxon>
        <taxon>Sordariomycetes</taxon>
        <taxon>Hypocreomycetidae</taxon>
        <taxon>Hypocreales</taxon>
        <taxon>Nectriaceae</taxon>
        <taxon>Fusarium</taxon>
        <taxon>Fusarium fujikuroi species complex</taxon>
    </lineage>
</organism>
<dbReference type="Pfam" id="PF20150">
    <property type="entry name" value="2EXR"/>
    <property type="match status" value="1"/>
</dbReference>
<comment type="caution">
    <text evidence="2">The sequence shown here is derived from an EMBL/GenBank/DDBJ whole genome shotgun (WGS) entry which is preliminary data.</text>
</comment>
<evidence type="ECO:0000313" key="3">
    <source>
        <dbReference type="Proteomes" id="UP000544095"/>
    </source>
</evidence>
<evidence type="ECO:0000259" key="1">
    <source>
        <dbReference type="Pfam" id="PF20150"/>
    </source>
</evidence>
<evidence type="ECO:0000313" key="2">
    <source>
        <dbReference type="EMBL" id="KAF5572109.1"/>
    </source>
</evidence>
<feature type="domain" description="2EXR" evidence="1">
    <location>
        <begin position="28"/>
        <end position="121"/>
    </location>
</feature>